<dbReference type="PANTHER" id="PTHR47197:SF3">
    <property type="entry name" value="DIHYDRO-HEME D1 DEHYDROGENASE"/>
    <property type="match status" value="1"/>
</dbReference>
<dbReference type="SUPFAM" id="SSF51004">
    <property type="entry name" value="C-terminal (heme d1) domain of cytochrome cd1-nitrite reductase"/>
    <property type="match status" value="1"/>
</dbReference>
<dbReference type="RefSeq" id="WP_085269432.1">
    <property type="nucleotide sequence ID" value="NZ_AP022614.1"/>
</dbReference>
<gene>
    <name evidence="1" type="ORF">MPRM_55390</name>
</gene>
<keyword evidence="2" id="KW-1185">Reference proteome</keyword>
<reference evidence="1 2" key="1">
    <citation type="journal article" date="2019" name="Emerg. Microbes Infect.">
        <title>Comprehensive subspecies identification of 175 nontuberculous mycobacteria species based on 7547 genomic profiles.</title>
        <authorList>
            <person name="Matsumoto Y."/>
            <person name="Kinjo T."/>
            <person name="Motooka D."/>
            <person name="Nabeya D."/>
            <person name="Jung N."/>
            <person name="Uechi K."/>
            <person name="Horii T."/>
            <person name="Iida T."/>
            <person name="Fujita J."/>
            <person name="Nakamura S."/>
        </authorList>
    </citation>
    <scope>NUCLEOTIDE SEQUENCE [LARGE SCALE GENOMIC DNA]</scope>
    <source>
        <strain evidence="1 2">JCM 14742</strain>
    </source>
</reference>
<dbReference type="OrthoDB" id="4565246at2"/>
<dbReference type="AlphaFoldDB" id="A0A7I7Z255"/>
<dbReference type="InterPro" id="IPR051200">
    <property type="entry name" value="Host-pathogen_enzymatic-act"/>
</dbReference>
<dbReference type="Proteomes" id="UP000467105">
    <property type="component" value="Chromosome"/>
</dbReference>
<organism evidence="1 2">
    <name type="scientific">Mycobacterium parmense</name>
    <dbReference type="NCBI Taxonomy" id="185642"/>
    <lineage>
        <taxon>Bacteria</taxon>
        <taxon>Bacillati</taxon>
        <taxon>Actinomycetota</taxon>
        <taxon>Actinomycetes</taxon>
        <taxon>Mycobacteriales</taxon>
        <taxon>Mycobacteriaceae</taxon>
        <taxon>Mycobacterium</taxon>
        <taxon>Mycobacterium simiae complex</taxon>
    </lineage>
</organism>
<dbReference type="EMBL" id="AP022614">
    <property type="protein sequence ID" value="BBZ48258.1"/>
    <property type="molecule type" value="Genomic_DNA"/>
</dbReference>
<dbReference type="InterPro" id="IPR011048">
    <property type="entry name" value="Haem_d1_sf"/>
</dbReference>
<evidence type="ECO:0000313" key="1">
    <source>
        <dbReference type="EMBL" id="BBZ48258.1"/>
    </source>
</evidence>
<name>A0A7I7Z255_9MYCO</name>
<evidence type="ECO:0000313" key="2">
    <source>
        <dbReference type="Proteomes" id="UP000467105"/>
    </source>
</evidence>
<dbReference type="Gene3D" id="2.130.10.10">
    <property type="entry name" value="YVTN repeat-like/Quinoprotein amine dehydrogenase"/>
    <property type="match status" value="2"/>
</dbReference>
<dbReference type="InterPro" id="IPR011964">
    <property type="entry name" value="YVTN_b-propeller_repeat"/>
</dbReference>
<dbReference type="InterPro" id="IPR015943">
    <property type="entry name" value="WD40/YVTN_repeat-like_dom_sf"/>
</dbReference>
<proteinExistence type="predicted"/>
<dbReference type="PANTHER" id="PTHR47197">
    <property type="entry name" value="PROTEIN NIRF"/>
    <property type="match status" value="1"/>
</dbReference>
<accession>A0A7I7Z255</accession>
<protein>
    <submittedName>
        <fullName evidence="1">Uncharacterized protein</fullName>
    </submittedName>
</protein>
<dbReference type="NCBIfam" id="TIGR02276">
    <property type="entry name" value="beta_rpt_yvtn"/>
    <property type="match status" value="1"/>
</dbReference>
<sequence length="343" mass="35338">MSDVGMLDTSSVVRIPVGNGPITDIDVSPDGARLYVTNYGHDSASVVDTRTGRVVETIRGLSEPSAIALSGEGPARAYVLTARAAYDAIDVIDAATNRVVATHRLALSVSDMAVSADGQSLFVCRNGAPGADVAVLDSAGATRAVVELATVPGTTAEFVRISADGTRLYVGTNGPCGGRIVVIDPRARPARGGPRVVDVVDLGLPVRDLALSADGGTAYVASYGPVVGAVLDVIDTGNRKIVTTRKIGEITGVLTRLALSRDGNRAYLLSEDAITVVSSRTQDVIDDVRVTAHPSAVVESPDGRSLYIADHGGMVTVASSVPAPGREPSLARREPAPHEAALV</sequence>